<dbReference type="SUPFAM" id="SSF52821">
    <property type="entry name" value="Rhodanese/Cell cycle control phosphatase"/>
    <property type="match status" value="1"/>
</dbReference>
<evidence type="ECO:0000313" key="6">
    <source>
        <dbReference type="Proteomes" id="UP000051751"/>
    </source>
</evidence>
<keyword evidence="1" id="KW-0472">Membrane</keyword>
<dbReference type="PATRIC" id="fig|81857.3.peg.594"/>
<evidence type="ECO:0000313" key="4">
    <source>
        <dbReference type="EMBL" id="KRN33768.1"/>
    </source>
</evidence>
<dbReference type="InterPro" id="IPR050229">
    <property type="entry name" value="GlpE_sulfurtransferase"/>
</dbReference>
<dbReference type="InterPro" id="IPR036873">
    <property type="entry name" value="Rhodanese-like_dom_sf"/>
</dbReference>
<accession>A0A0R2FZX3</accession>
<dbReference type="Gene3D" id="3.40.250.10">
    <property type="entry name" value="Rhodanese-like domain"/>
    <property type="match status" value="1"/>
</dbReference>
<dbReference type="PANTHER" id="PTHR43031:SF18">
    <property type="entry name" value="RHODANESE-RELATED SULFURTRANSFERASES"/>
    <property type="match status" value="1"/>
</dbReference>
<dbReference type="InterPro" id="IPR001763">
    <property type="entry name" value="Rhodanese-like_dom"/>
</dbReference>
<dbReference type="PANTHER" id="PTHR43031">
    <property type="entry name" value="FAD-DEPENDENT OXIDOREDUCTASE"/>
    <property type="match status" value="1"/>
</dbReference>
<protein>
    <recommendedName>
        <fullName evidence="2">Rhodanese domain-containing protein</fullName>
    </recommendedName>
</protein>
<dbReference type="AlphaFoldDB" id="A0A0R2FZX3"/>
<dbReference type="SMART" id="SM00450">
    <property type="entry name" value="RHOD"/>
    <property type="match status" value="1"/>
</dbReference>
<proteinExistence type="predicted"/>
<dbReference type="Proteomes" id="UP000051751">
    <property type="component" value="Unassembled WGS sequence"/>
</dbReference>
<feature type="domain" description="Rhodanese" evidence="2">
    <location>
        <begin position="52"/>
        <end position="136"/>
    </location>
</feature>
<gene>
    <name evidence="3" type="ORF">IV38_GL000590</name>
    <name evidence="4" type="ORF">IV40_GL000078</name>
</gene>
<sequence length="139" mass="16151">MVNLAAIKVTPWLIINLVLIGIILYMFGSWLYYRVQRKHLGGELSEEDFEKTMRKAQIIDLREKKDFNANHILGARNMPYTTFRNTYAELRPDLPVYLYESGTTLAVRATRMLRKKGFTNVKWLAGGYEDWTGKTKTGK</sequence>
<evidence type="ECO:0000259" key="2">
    <source>
        <dbReference type="PROSITE" id="PS50206"/>
    </source>
</evidence>
<comment type="caution">
    <text evidence="4">The sequence shown here is derived from an EMBL/GenBank/DDBJ whole genome shotgun (WGS) entry which is preliminary data.</text>
</comment>
<evidence type="ECO:0000313" key="5">
    <source>
        <dbReference type="Proteomes" id="UP000051645"/>
    </source>
</evidence>
<evidence type="ECO:0000313" key="3">
    <source>
        <dbReference type="EMBL" id="KRN29703.1"/>
    </source>
</evidence>
<dbReference type="CDD" id="cd00158">
    <property type="entry name" value="RHOD"/>
    <property type="match status" value="1"/>
</dbReference>
<keyword evidence="1" id="KW-1133">Transmembrane helix</keyword>
<dbReference type="Proteomes" id="UP000051645">
    <property type="component" value="Unassembled WGS sequence"/>
</dbReference>
<reference evidence="5 6" key="1">
    <citation type="journal article" date="2015" name="Genome Announc.">
        <title>Expanding the biotechnology potential of lactobacilli through comparative genomics of 213 strains and associated genera.</title>
        <authorList>
            <person name="Sun Z."/>
            <person name="Harris H.M."/>
            <person name="McCann A."/>
            <person name="Guo C."/>
            <person name="Argimon S."/>
            <person name="Zhang W."/>
            <person name="Yang X."/>
            <person name="Jeffery I.B."/>
            <person name="Cooney J.C."/>
            <person name="Kagawa T.F."/>
            <person name="Liu W."/>
            <person name="Song Y."/>
            <person name="Salvetti E."/>
            <person name="Wrobel A."/>
            <person name="Rasinkangas P."/>
            <person name="Parkhill J."/>
            <person name="Rea M.C."/>
            <person name="O'Sullivan O."/>
            <person name="Ritari J."/>
            <person name="Douillard F.P."/>
            <person name="Paul Ross R."/>
            <person name="Yang R."/>
            <person name="Briner A.E."/>
            <person name="Felis G.E."/>
            <person name="de Vos W.M."/>
            <person name="Barrangou R."/>
            <person name="Klaenhammer T.R."/>
            <person name="Caufield P.W."/>
            <person name="Cui Y."/>
            <person name="Zhang H."/>
            <person name="O'Toole P.W."/>
        </authorList>
    </citation>
    <scope>NUCLEOTIDE SEQUENCE [LARGE SCALE GENOMIC DNA]</scope>
    <source>
        <strain evidence="3 6">ATCC BAA-66</strain>
        <strain evidence="4 5">DSM 13344</strain>
    </source>
</reference>
<dbReference type="EMBL" id="JQAT01000001">
    <property type="protein sequence ID" value="KRN29703.1"/>
    <property type="molecule type" value="Genomic_DNA"/>
</dbReference>
<evidence type="ECO:0000256" key="1">
    <source>
        <dbReference type="SAM" id="Phobius"/>
    </source>
</evidence>
<keyword evidence="1" id="KW-0812">Transmembrane</keyword>
<dbReference type="Pfam" id="PF00581">
    <property type="entry name" value="Rhodanese"/>
    <property type="match status" value="1"/>
</dbReference>
<feature type="transmembrane region" description="Helical" evidence="1">
    <location>
        <begin position="12"/>
        <end position="33"/>
    </location>
</feature>
<dbReference type="STRING" id="81857.IV38_GL000590"/>
<dbReference type="EMBL" id="JQAZ01000001">
    <property type="protein sequence ID" value="KRN33768.1"/>
    <property type="molecule type" value="Genomic_DNA"/>
</dbReference>
<dbReference type="PROSITE" id="PS50206">
    <property type="entry name" value="RHODANESE_3"/>
    <property type="match status" value="1"/>
</dbReference>
<name>A0A0R2FZX3_9LACO</name>
<keyword evidence="5" id="KW-1185">Reference proteome</keyword>
<organism evidence="4 5">
    <name type="scientific">Lactobacillus selangorensis</name>
    <dbReference type="NCBI Taxonomy" id="81857"/>
    <lineage>
        <taxon>Bacteria</taxon>
        <taxon>Bacillati</taxon>
        <taxon>Bacillota</taxon>
        <taxon>Bacilli</taxon>
        <taxon>Lactobacillales</taxon>
        <taxon>Lactobacillaceae</taxon>
        <taxon>Lactobacillus</taxon>
    </lineage>
</organism>